<evidence type="ECO:0000313" key="3">
    <source>
        <dbReference type="Proteomes" id="UP000777482"/>
    </source>
</evidence>
<reference evidence="2 3" key="1">
    <citation type="submission" date="2020-11" db="EMBL/GenBank/DDBJ databases">
        <title>Kefir isolates.</title>
        <authorList>
            <person name="Marcisauskas S."/>
            <person name="Kim Y."/>
            <person name="Blasche S."/>
        </authorList>
    </citation>
    <scope>NUCLEOTIDE SEQUENCE [LARGE SCALE GENOMIC DNA]</scope>
    <source>
        <strain evidence="2 3">KR</strain>
    </source>
</reference>
<feature type="compositionally biased region" description="Polar residues" evidence="1">
    <location>
        <begin position="57"/>
        <end position="66"/>
    </location>
</feature>
<feature type="compositionally biased region" description="Low complexity" evidence="1">
    <location>
        <begin position="263"/>
        <end position="278"/>
    </location>
</feature>
<dbReference type="AlphaFoldDB" id="A0A9P6VTG8"/>
<proteinExistence type="predicted"/>
<feature type="region of interest" description="Disordered" evidence="1">
    <location>
        <begin position="206"/>
        <end position="315"/>
    </location>
</feature>
<dbReference type="OrthoDB" id="2530173at2759"/>
<sequence>MAATLRSALRGTPPTCPLPPLPCPSESHTTTPTALRSRFSAETLMIKPSPSKKTLKNFFSASSPTDGSAPALLSSTMTTTRRYHRRLSATQAARAAREEEEHVRDSARFGHFPSASESRLDLNTTTSPSNSTPDYHQPPSPPPPEQARRGSFAGIGRSRSRSRSRPSLRGRRASSSNGNGTGTGIGALEAAADKLAGVAREALGKFTTSGRHRAPRQQSNSETSSARHSFASSSSFASAPPPPPTTRVGPHPEESYQHVRELSAGSAATGSSTTSPSGVHRRGRPRPLPELAATRPRPKHLPANPRPAAPPSPTIPPLNYTSHTTTNNNTNFRAHAVHLPSSEILRSHEYLDLFVRLDVGGQSSYMTTVATLLEAEDGGGKLGEFVAALLFLEEGSMASGSSLAPIDDDEPEQSPSRHATSSQPAPPPLPHSPFPFAADEISLFEPGSPFADPAASPPSSIEPLVHTAATTLLGEHFAFSLPALAAASSPTTPTLKEVSPSQNAQRVLLVPSPTLPSGTKHASVYPDYGTLRAAVVAVKAERDTVLPAMVFDELDLPPLHLASSSSCSSSSSSATSGNSESSSSSSSSSSEPESFIDFGSPGDTPKRSHFEVMREQLFHRQADDAQDRSSLASEGAVHVRHSLTYGEVQRPEDQVFPVEARTKPAFECAASSKEHNHASSCREMVSAQLDPDAIKADTPRLKAKGARLQQRQSSSTRVSTPSAERTIDIFLDRTDFPISSPYHPAESGAVEVATVYSALLAFLRGGAFPAVLSIPEFEATTPAPASSDSGTRTFLRPGSAAAMSYLSTFKTIKDEARWLGLHAAERACDRYIKHLSRLASAGSGGGSSINRDMRKMQTEKAQGREGWI</sequence>
<feature type="compositionally biased region" description="Low complexity" evidence="1">
    <location>
        <begin position="123"/>
        <end position="133"/>
    </location>
</feature>
<gene>
    <name evidence="2" type="ORF">C6P46_001741</name>
</gene>
<feature type="compositionally biased region" description="Low complexity" evidence="1">
    <location>
        <begin position="563"/>
        <end position="593"/>
    </location>
</feature>
<protein>
    <submittedName>
        <fullName evidence="2">Uncharacterized protein</fullName>
    </submittedName>
</protein>
<dbReference type="EMBL" id="PUHQ01000150">
    <property type="protein sequence ID" value="KAG0654414.1"/>
    <property type="molecule type" value="Genomic_DNA"/>
</dbReference>
<evidence type="ECO:0000313" key="2">
    <source>
        <dbReference type="EMBL" id="KAG0654414.1"/>
    </source>
</evidence>
<feature type="compositionally biased region" description="Basic residues" evidence="1">
    <location>
        <begin position="158"/>
        <end position="172"/>
    </location>
</feature>
<feature type="compositionally biased region" description="Low complexity" evidence="1">
    <location>
        <begin position="224"/>
        <end position="238"/>
    </location>
</feature>
<feature type="compositionally biased region" description="Pro residues" evidence="1">
    <location>
        <begin position="304"/>
        <end position="315"/>
    </location>
</feature>
<keyword evidence="3" id="KW-1185">Reference proteome</keyword>
<feature type="region of interest" description="Disordered" evidence="1">
    <location>
        <begin position="840"/>
        <end position="868"/>
    </location>
</feature>
<evidence type="ECO:0000256" key="1">
    <source>
        <dbReference type="SAM" id="MobiDB-lite"/>
    </source>
</evidence>
<feature type="compositionally biased region" description="Basic and acidic residues" evidence="1">
    <location>
        <begin position="250"/>
        <end position="261"/>
    </location>
</feature>
<organism evidence="2 3">
    <name type="scientific">Rhodotorula mucilaginosa</name>
    <name type="common">Yeast</name>
    <name type="synonym">Rhodotorula rubra</name>
    <dbReference type="NCBI Taxonomy" id="5537"/>
    <lineage>
        <taxon>Eukaryota</taxon>
        <taxon>Fungi</taxon>
        <taxon>Dikarya</taxon>
        <taxon>Basidiomycota</taxon>
        <taxon>Pucciniomycotina</taxon>
        <taxon>Microbotryomycetes</taxon>
        <taxon>Sporidiobolales</taxon>
        <taxon>Sporidiobolaceae</taxon>
        <taxon>Rhodotorula</taxon>
    </lineage>
</organism>
<feature type="region of interest" description="Disordered" evidence="1">
    <location>
        <begin position="400"/>
        <end position="432"/>
    </location>
</feature>
<feature type="compositionally biased region" description="Basic and acidic residues" evidence="1">
    <location>
        <begin position="851"/>
        <end position="868"/>
    </location>
</feature>
<feature type="region of interest" description="Disordered" evidence="1">
    <location>
        <begin position="562"/>
        <end position="607"/>
    </location>
</feature>
<name>A0A9P6VTG8_RHOMI</name>
<feature type="compositionally biased region" description="Pro residues" evidence="1">
    <location>
        <begin position="14"/>
        <end position="23"/>
    </location>
</feature>
<accession>A0A9P6VTG8</accession>
<feature type="region of interest" description="Disordered" evidence="1">
    <location>
        <begin position="50"/>
        <end position="185"/>
    </location>
</feature>
<feature type="region of interest" description="Disordered" evidence="1">
    <location>
        <begin position="1"/>
        <end position="32"/>
    </location>
</feature>
<dbReference type="Proteomes" id="UP000777482">
    <property type="component" value="Unassembled WGS sequence"/>
</dbReference>
<feature type="compositionally biased region" description="Pro residues" evidence="1">
    <location>
        <begin position="136"/>
        <end position="145"/>
    </location>
</feature>
<feature type="compositionally biased region" description="Basic and acidic residues" evidence="1">
    <location>
        <begin position="95"/>
        <end position="108"/>
    </location>
</feature>
<comment type="caution">
    <text evidence="2">The sequence shown here is derived from an EMBL/GenBank/DDBJ whole genome shotgun (WGS) entry which is preliminary data.</text>
</comment>